<keyword evidence="5" id="KW-1185">Reference proteome</keyword>
<proteinExistence type="predicted"/>
<keyword evidence="2" id="KW-0732">Signal</keyword>
<dbReference type="OrthoDB" id="5125712at2"/>
<evidence type="ECO:0000313" key="4">
    <source>
        <dbReference type="EMBL" id="KAB1656863.1"/>
    </source>
</evidence>
<dbReference type="EMBL" id="WBJZ01000010">
    <property type="protein sequence ID" value="KAB1656863.1"/>
    <property type="molecule type" value="Genomic_DNA"/>
</dbReference>
<dbReference type="InterPro" id="IPR054262">
    <property type="entry name" value="DUF6993"/>
</dbReference>
<feature type="domain" description="DUF6993" evidence="3">
    <location>
        <begin position="70"/>
        <end position="152"/>
    </location>
</feature>
<feature type="signal peptide" evidence="2">
    <location>
        <begin position="1"/>
        <end position="28"/>
    </location>
</feature>
<name>A0A7J5BRE9_9MICO</name>
<reference evidence="4 5" key="1">
    <citation type="submission" date="2019-09" db="EMBL/GenBank/DDBJ databases">
        <title>Phylogeny of genus Pseudoclavibacter and closely related genus.</title>
        <authorList>
            <person name="Li Y."/>
        </authorList>
    </citation>
    <scope>NUCLEOTIDE SEQUENCE [LARGE SCALE GENOMIC DNA]</scope>
    <source>
        <strain evidence="4 5">DSM 23821</strain>
    </source>
</reference>
<dbReference type="Pfam" id="PF22504">
    <property type="entry name" value="DUF6993"/>
    <property type="match status" value="1"/>
</dbReference>
<evidence type="ECO:0000256" key="2">
    <source>
        <dbReference type="SAM" id="SignalP"/>
    </source>
</evidence>
<feature type="chain" id="PRO_5038481309" description="DUF6993 domain-containing protein" evidence="2">
    <location>
        <begin position="29"/>
        <end position="158"/>
    </location>
</feature>
<dbReference type="AlphaFoldDB" id="A0A7J5BRE9"/>
<accession>A0A7J5BRE9</accession>
<protein>
    <recommendedName>
        <fullName evidence="3">DUF6993 domain-containing protein</fullName>
    </recommendedName>
</protein>
<sequence>MPTPLRRPSRSRRVGAALVVALAAIALAGCSNDTPTPSPEPTASATPTVPPSFVPGGTAEQNKPWFDHVNQETLTANPVATSHEFVDGLAAGGFDKAAMEVTFDRTNVDLEADYIIVSVKIGEECLIGQRGPRGYTSEIVPPISTGTCLIGATQPITW</sequence>
<comment type="caution">
    <text evidence="4">The sequence shown here is derived from an EMBL/GenBank/DDBJ whole genome shotgun (WGS) entry which is preliminary data.</text>
</comment>
<evidence type="ECO:0000313" key="5">
    <source>
        <dbReference type="Proteomes" id="UP000467240"/>
    </source>
</evidence>
<feature type="region of interest" description="Disordered" evidence="1">
    <location>
        <begin position="31"/>
        <end position="61"/>
    </location>
</feature>
<dbReference type="Proteomes" id="UP000467240">
    <property type="component" value="Unassembled WGS sequence"/>
</dbReference>
<evidence type="ECO:0000256" key="1">
    <source>
        <dbReference type="SAM" id="MobiDB-lite"/>
    </source>
</evidence>
<evidence type="ECO:0000259" key="3">
    <source>
        <dbReference type="Pfam" id="PF22504"/>
    </source>
</evidence>
<dbReference type="PROSITE" id="PS51257">
    <property type="entry name" value="PROKAR_LIPOPROTEIN"/>
    <property type="match status" value="1"/>
</dbReference>
<organism evidence="4 5">
    <name type="scientific">Pseudoclavibacter chungangensis</name>
    <dbReference type="NCBI Taxonomy" id="587635"/>
    <lineage>
        <taxon>Bacteria</taxon>
        <taxon>Bacillati</taxon>
        <taxon>Actinomycetota</taxon>
        <taxon>Actinomycetes</taxon>
        <taxon>Micrococcales</taxon>
        <taxon>Microbacteriaceae</taxon>
        <taxon>Pseudoclavibacter</taxon>
    </lineage>
</organism>
<dbReference type="RefSeq" id="WP_158040615.1">
    <property type="nucleotide sequence ID" value="NZ_JACCFV010000001.1"/>
</dbReference>
<gene>
    <name evidence="4" type="ORF">F8O01_09460</name>
</gene>